<accession>A0A1I2CK39</accession>
<feature type="domain" description="Phage replisome organiser N-terminal" evidence="2">
    <location>
        <begin position="6"/>
        <end position="97"/>
    </location>
</feature>
<dbReference type="InterPro" id="IPR010056">
    <property type="entry name" value="Phage_rep_org__N"/>
</dbReference>
<feature type="compositionally biased region" description="Basic and acidic residues" evidence="1">
    <location>
        <begin position="149"/>
        <end position="160"/>
    </location>
</feature>
<protein>
    <submittedName>
        <fullName evidence="3">N-terminal phage replisome organiser (Phage_rep_org_N)</fullName>
    </submittedName>
</protein>
<name>A0A1I2CK39_9FIRM</name>
<dbReference type="Pfam" id="PF09681">
    <property type="entry name" value="Phage_rep_org_N"/>
    <property type="match status" value="1"/>
</dbReference>
<keyword evidence="4" id="KW-1185">Reference proteome</keyword>
<sequence length="309" mass="34035">MTRQLLANTFDAKTIAAVDYLAAEDADAVLAVWFRMLALAVHDPEGSVRLTPGLQMDTEALAGYFHCTAEAVEATVQVMEQLQLLARDETGNLRIPACGGTNRGRKTKKASDSNLFSGEKETEKEKRKEAKEKSKENNKKADIAAAISDARRQTEPEIKNQAKTPDTPVRAAKQAAPPQPKGTRLIPAGQLPEAVQKILEAWNSLPLDNKFQGLYPAMLKRLEALLEQYGEEALHKAIRNVAGSQFLLGHSRNNRGWSITLGWMLAPEHLENILQGKYQDKKPRGDSLLFQPGDEASPYSNGFYGTVVN</sequence>
<dbReference type="EMBL" id="FONL01000013">
    <property type="protein sequence ID" value="SFE68515.1"/>
    <property type="molecule type" value="Genomic_DNA"/>
</dbReference>
<feature type="compositionally biased region" description="Basic and acidic residues" evidence="1">
    <location>
        <begin position="118"/>
        <end position="142"/>
    </location>
</feature>
<evidence type="ECO:0000259" key="2">
    <source>
        <dbReference type="Pfam" id="PF09681"/>
    </source>
</evidence>
<reference evidence="3 4" key="1">
    <citation type="submission" date="2016-10" db="EMBL/GenBank/DDBJ databases">
        <authorList>
            <person name="de Groot N.N."/>
        </authorList>
    </citation>
    <scope>NUCLEOTIDE SEQUENCE [LARGE SCALE GENOMIC DNA]</scope>
    <source>
        <strain evidence="3 4">DSM 9236</strain>
    </source>
</reference>
<dbReference type="RefSeq" id="WP_093913900.1">
    <property type="nucleotide sequence ID" value="NZ_FONL01000013.1"/>
</dbReference>
<dbReference type="STRING" id="1123323.SAMN05216245_11330"/>
<evidence type="ECO:0000256" key="1">
    <source>
        <dbReference type="SAM" id="MobiDB-lite"/>
    </source>
</evidence>
<dbReference type="OrthoDB" id="3199595at2"/>
<organism evidence="3 4">
    <name type="scientific">Succiniclasticum ruminis DSM 9236</name>
    <dbReference type="NCBI Taxonomy" id="1123323"/>
    <lineage>
        <taxon>Bacteria</taxon>
        <taxon>Bacillati</taxon>
        <taxon>Bacillota</taxon>
        <taxon>Negativicutes</taxon>
        <taxon>Acidaminococcales</taxon>
        <taxon>Acidaminococcaceae</taxon>
        <taxon>Succiniclasticum</taxon>
    </lineage>
</organism>
<proteinExistence type="predicted"/>
<dbReference type="Proteomes" id="UP000198896">
    <property type="component" value="Unassembled WGS sequence"/>
</dbReference>
<gene>
    <name evidence="3" type="ORF">SAMN05216245_11330</name>
</gene>
<evidence type="ECO:0000313" key="3">
    <source>
        <dbReference type="EMBL" id="SFE68515.1"/>
    </source>
</evidence>
<evidence type="ECO:0000313" key="4">
    <source>
        <dbReference type="Proteomes" id="UP000198896"/>
    </source>
</evidence>
<dbReference type="AlphaFoldDB" id="A0A1I2CK39"/>
<feature type="region of interest" description="Disordered" evidence="1">
    <location>
        <begin position="93"/>
        <end position="185"/>
    </location>
</feature>